<feature type="binding site" evidence="9">
    <location>
        <begin position="12"/>
        <end position="18"/>
    </location>
    <ligand>
        <name>NADP(+)</name>
        <dbReference type="ChEBI" id="CHEBI:58349"/>
    </ligand>
</feature>
<dbReference type="PANTHER" id="PTHR43238:SF1">
    <property type="entry name" value="GDP-L-FUCOSE SYNTHASE"/>
    <property type="match status" value="1"/>
</dbReference>
<dbReference type="CDD" id="cd05239">
    <property type="entry name" value="GDP_FS_SDR_e"/>
    <property type="match status" value="1"/>
</dbReference>
<evidence type="ECO:0000256" key="9">
    <source>
        <dbReference type="HAMAP-Rule" id="MF_00956"/>
    </source>
</evidence>
<evidence type="ECO:0000256" key="4">
    <source>
        <dbReference type="ARBA" id="ARBA00022857"/>
    </source>
</evidence>
<feature type="binding site" evidence="9">
    <location>
        <position position="204"/>
    </location>
    <ligand>
        <name>substrate</name>
    </ligand>
</feature>
<proteinExistence type="inferred from homology"/>
<keyword evidence="12" id="KW-1185">Reference proteome</keyword>
<evidence type="ECO:0000256" key="8">
    <source>
        <dbReference type="ARBA" id="ARBA00051935"/>
    </source>
</evidence>
<feature type="binding site" evidence="9">
    <location>
        <begin position="107"/>
        <end position="110"/>
    </location>
    <ligand>
        <name>NADP(+)</name>
        <dbReference type="ChEBI" id="CHEBI:58349"/>
    </ligand>
</feature>
<evidence type="ECO:0000313" key="12">
    <source>
        <dbReference type="Proteomes" id="UP000494216"/>
    </source>
</evidence>
<dbReference type="RefSeq" id="WP_281355260.1">
    <property type="nucleotide sequence ID" value="NZ_CADCXN010000058.1"/>
</dbReference>
<dbReference type="GO" id="GO:0050577">
    <property type="term" value="F:GDP-L-fucose synthase activity"/>
    <property type="evidence" value="ECO:0007669"/>
    <property type="project" value="UniProtKB-UniRule"/>
</dbReference>
<dbReference type="Pfam" id="PF01370">
    <property type="entry name" value="Epimerase"/>
    <property type="match status" value="1"/>
</dbReference>
<dbReference type="InterPro" id="IPR028614">
    <property type="entry name" value="GDP_fucose/colitose_synth"/>
</dbReference>
<keyword evidence="5 9" id="KW-0560">Oxidoreductase</keyword>
<organism evidence="11 12">
    <name type="scientific">Candidatus Methylobacter favarea</name>
    <dbReference type="NCBI Taxonomy" id="2707345"/>
    <lineage>
        <taxon>Bacteria</taxon>
        <taxon>Pseudomonadati</taxon>
        <taxon>Pseudomonadota</taxon>
        <taxon>Gammaproteobacteria</taxon>
        <taxon>Methylococcales</taxon>
        <taxon>Methylococcaceae</taxon>
        <taxon>Methylobacter</taxon>
    </lineage>
</organism>
<keyword evidence="4 9" id="KW-0521">NADP</keyword>
<protein>
    <recommendedName>
        <fullName evidence="3 9">GDP-L-fucose synthase</fullName>
        <ecNumber evidence="3 9">1.1.1.271</ecNumber>
    </recommendedName>
    <alternativeName>
        <fullName evidence="9">GDP-4-keto-6-deoxy-D-mannose-3,5-epimerase-4-reductase</fullName>
    </alternativeName>
</protein>
<dbReference type="GO" id="GO:0070401">
    <property type="term" value="F:NADP+ binding"/>
    <property type="evidence" value="ECO:0007669"/>
    <property type="project" value="UniProtKB-UniRule"/>
</dbReference>
<dbReference type="Gene3D" id="3.40.50.720">
    <property type="entry name" value="NAD(P)-binding Rossmann-like Domain"/>
    <property type="match status" value="1"/>
</dbReference>
<feature type="binding site" evidence="9">
    <location>
        <position position="189"/>
    </location>
    <ligand>
        <name>substrate</name>
    </ligand>
</feature>
<reference evidence="11 12" key="1">
    <citation type="submission" date="2020-02" db="EMBL/GenBank/DDBJ databases">
        <authorList>
            <person name="Hogendoorn C."/>
        </authorList>
    </citation>
    <scope>NUCLEOTIDE SEQUENCE [LARGE SCALE GENOMIC DNA]</scope>
    <source>
        <strain evidence="11">METHB21</strain>
    </source>
</reference>
<sequence>MLEKQTKIYLAGHRGMVGSAIMRQLNNAGFENIVVRTHAELDLTDQAAVRQFMQSEKPAYVILAAAKVGGIHANNEYPAEFIYQNLLIEANVIHQAWASGCNQLLFLGSSCIYPKLAAQPMSEKALLTGTLESTNEPYAIAKIAGIKLCESYNRQYGTDFRSVMPTNLYGRNDNFHLENSHVIPALIRKFHQAKTENSPTVTVWGSGKAMREFLHVDDMAAACLHVMGLSKEHYQACTEPMLSHLNVGTGEDVTISELAETIQDVVGYQGKIIWDSSKPDGTPRKLMDVSKLKSLGWRPQIPLKEGLSSTYRWFVEHQNEFRA</sequence>
<evidence type="ECO:0000256" key="2">
    <source>
        <dbReference type="ARBA" id="ARBA00005959"/>
    </source>
</evidence>
<feature type="binding site" evidence="9">
    <location>
        <position position="280"/>
    </location>
    <ligand>
        <name>substrate</name>
    </ligand>
</feature>
<feature type="binding site" evidence="9">
    <location>
        <position position="211"/>
    </location>
    <ligand>
        <name>substrate</name>
    </ligand>
</feature>
<dbReference type="PANTHER" id="PTHR43238">
    <property type="entry name" value="GDP-L-FUCOSE SYNTHASE"/>
    <property type="match status" value="1"/>
</dbReference>
<feature type="site" description="Important for catalytic activity" evidence="9">
    <location>
        <position position="109"/>
    </location>
</feature>
<dbReference type="GO" id="GO:0016853">
    <property type="term" value="F:isomerase activity"/>
    <property type="evidence" value="ECO:0007669"/>
    <property type="project" value="UniProtKB-KW"/>
</dbReference>
<comment type="caution">
    <text evidence="11">The sequence shown here is derived from an EMBL/GenBank/DDBJ whole genome shotgun (WGS) entry which is preliminary data.</text>
</comment>
<evidence type="ECO:0000256" key="3">
    <source>
        <dbReference type="ARBA" id="ARBA00012371"/>
    </source>
</evidence>
<dbReference type="GO" id="GO:0042351">
    <property type="term" value="P:'de novo' GDP-L-fucose biosynthetic process"/>
    <property type="evidence" value="ECO:0007669"/>
    <property type="project" value="UniProtKB-UniRule"/>
</dbReference>
<dbReference type="EC" id="1.1.1.271" evidence="3 9"/>
<gene>
    <name evidence="9 11" type="primary">fcl</name>
    <name evidence="11" type="ORF">METHB2_30017</name>
</gene>
<comment type="function">
    <text evidence="9">Catalyzes the two-step NADP-dependent conversion of GDP-4-dehydro-6-deoxy-D-mannose to GDP-fucose, involving an epimerase and a reductase reaction.</text>
</comment>
<dbReference type="HAMAP" id="MF_00956">
    <property type="entry name" value="GDP_fucose_synth"/>
    <property type="match status" value="1"/>
</dbReference>
<evidence type="ECO:0000313" key="11">
    <source>
        <dbReference type="EMBL" id="CAA9890813.1"/>
    </source>
</evidence>
<comment type="pathway">
    <text evidence="1 9">Nucleotide-sugar biosynthesis; GDP-L-fucose biosynthesis via de novo pathway; GDP-L-fucose from GDP-alpha-D-mannose: step 2/2.</text>
</comment>
<accession>A0A8S0Y697</accession>
<dbReference type="AlphaFoldDB" id="A0A8S0Y697"/>
<dbReference type="Gene3D" id="3.90.25.10">
    <property type="entry name" value="UDP-galactose 4-epimerase, domain 1"/>
    <property type="match status" value="1"/>
</dbReference>
<evidence type="ECO:0000256" key="5">
    <source>
        <dbReference type="ARBA" id="ARBA00023002"/>
    </source>
</evidence>
<evidence type="ECO:0000256" key="6">
    <source>
        <dbReference type="ARBA" id="ARBA00023235"/>
    </source>
</evidence>
<name>A0A8S0Y697_9GAMM</name>
<feature type="domain" description="NAD-dependent epimerase/dehydratase" evidence="10">
    <location>
        <begin position="8"/>
        <end position="229"/>
    </location>
</feature>
<dbReference type="EMBL" id="CADCXN010000058">
    <property type="protein sequence ID" value="CAA9890813.1"/>
    <property type="molecule type" value="Genomic_DNA"/>
</dbReference>
<dbReference type="InterPro" id="IPR001509">
    <property type="entry name" value="Epimerase_deHydtase"/>
</dbReference>
<feature type="binding site" evidence="9">
    <location>
        <position position="181"/>
    </location>
    <ligand>
        <name>NADP(+)</name>
        <dbReference type="ChEBI" id="CHEBI:58349"/>
    </ligand>
</feature>
<comment type="catalytic activity">
    <reaction evidence="8 9">
        <text>GDP-beta-L-fucose + NADP(+) = GDP-4-dehydro-alpha-D-rhamnose + NADPH + H(+)</text>
        <dbReference type="Rhea" id="RHEA:18885"/>
        <dbReference type="ChEBI" id="CHEBI:15378"/>
        <dbReference type="ChEBI" id="CHEBI:57273"/>
        <dbReference type="ChEBI" id="CHEBI:57783"/>
        <dbReference type="ChEBI" id="CHEBI:57964"/>
        <dbReference type="ChEBI" id="CHEBI:58349"/>
        <dbReference type="EC" id="1.1.1.271"/>
    </reaction>
</comment>
<keyword evidence="7 9" id="KW-0511">Multifunctional enzyme</keyword>
<evidence type="ECO:0000259" key="10">
    <source>
        <dbReference type="Pfam" id="PF01370"/>
    </source>
</evidence>
<dbReference type="InterPro" id="IPR036291">
    <property type="entry name" value="NAD(P)-bd_dom_sf"/>
</dbReference>
<evidence type="ECO:0000256" key="7">
    <source>
        <dbReference type="ARBA" id="ARBA00023268"/>
    </source>
</evidence>
<comment type="similarity">
    <text evidence="2 9">Belongs to the NAD(P)-dependent epimerase/dehydratase family. Fucose synthase subfamily.</text>
</comment>
<keyword evidence="6 9" id="KW-0413">Isomerase</keyword>
<feature type="binding site" evidence="9">
    <location>
        <position position="142"/>
    </location>
    <ligand>
        <name>NADP(+)</name>
        <dbReference type="ChEBI" id="CHEBI:58349"/>
    </ligand>
</feature>
<feature type="site" description="Important for catalytic activity" evidence="9">
    <location>
        <position position="111"/>
    </location>
</feature>
<dbReference type="FunFam" id="3.40.50.720:FF:000101">
    <property type="entry name" value="GDP-L-fucose synthase"/>
    <property type="match status" value="1"/>
</dbReference>
<dbReference type="Proteomes" id="UP000494216">
    <property type="component" value="Unassembled WGS sequence"/>
</dbReference>
<dbReference type="SUPFAM" id="SSF51735">
    <property type="entry name" value="NAD(P)-binding Rossmann-fold domains"/>
    <property type="match status" value="1"/>
</dbReference>
<feature type="active site" description="Proton donor/acceptor" evidence="9">
    <location>
        <position position="138"/>
    </location>
</feature>
<evidence type="ECO:0000256" key="1">
    <source>
        <dbReference type="ARBA" id="ARBA00004883"/>
    </source>
</evidence>
<feature type="binding site" evidence="9">
    <location>
        <begin position="165"/>
        <end position="168"/>
    </location>
    <ligand>
        <name>NADP(+)</name>
        <dbReference type="ChEBI" id="CHEBI:58349"/>
    </ligand>
</feature>